<dbReference type="PANTHER" id="PTHR33459:SF7">
    <property type="entry name" value="DD-GDCA PROTEIN"/>
    <property type="match status" value="1"/>
</dbReference>
<keyword evidence="2" id="KW-0732">Signal</keyword>
<dbReference type="OrthoDB" id="4405280at2759"/>
<feature type="transmembrane region" description="Helical" evidence="1">
    <location>
        <begin position="355"/>
        <end position="375"/>
    </location>
</feature>
<evidence type="ECO:0000256" key="2">
    <source>
        <dbReference type="SAM" id="SignalP"/>
    </source>
</evidence>
<dbReference type="AlphaFoldDB" id="A0A8J4PPF9"/>
<evidence type="ECO:0008006" key="5">
    <source>
        <dbReference type="Google" id="ProtNLM"/>
    </source>
</evidence>
<reference evidence="3" key="1">
    <citation type="submission" date="2020-01" db="EMBL/GenBank/DDBJ databases">
        <title>Development of genomics and gene disruption for Polysphondylium violaceum indicates a role for the polyketide synthase stlB in stalk morphogenesis.</title>
        <authorList>
            <person name="Narita B."/>
            <person name="Kawabe Y."/>
            <person name="Kin K."/>
            <person name="Saito T."/>
            <person name="Gibbs R."/>
            <person name="Kuspa A."/>
            <person name="Muzny D."/>
            <person name="Queller D."/>
            <person name="Richards S."/>
            <person name="Strassman J."/>
            <person name="Sucgang R."/>
            <person name="Worley K."/>
            <person name="Schaap P."/>
        </authorList>
    </citation>
    <scope>NUCLEOTIDE SEQUENCE</scope>
    <source>
        <strain evidence="3">QSvi11</strain>
    </source>
</reference>
<evidence type="ECO:0000313" key="3">
    <source>
        <dbReference type="EMBL" id="KAF2069574.1"/>
    </source>
</evidence>
<dbReference type="EMBL" id="AJWJ01000638">
    <property type="protein sequence ID" value="KAF2069574.1"/>
    <property type="molecule type" value="Genomic_DNA"/>
</dbReference>
<keyword evidence="1" id="KW-1133">Transmembrane helix</keyword>
<proteinExistence type="predicted"/>
<evidence type="ECO:0000313" key="4">
    <source>
        <dbReference type="Proteomes" id="UP000695562"/>
    </source>
</evidence>
<organism evidence="3 4">
    <name type="scientific">Polysphondylium violaceum</name>
    <dbReference type="NCBI Taxonomy" id="133409"/>
    <lineage>
        <taxon>Eukaryota</taxon>
        <taxon>Amoebozoa</taxon>
        <taxon>Evosea</taxon>
        <taxon>Eumycetozoa</taxon>
        <taxon>Dictyostelia</taxon>
        <taxon>Dictyosteliales</taxon>
        <taxon>Dictyosteliaceae</taxon>
        <taxon>Polysphondylium</taxon>
    </lineage>
</organism>
<evidence type="ECO:0000256" key="1">
    <source>
        <dbReference type="SAM" id="Phobius"/>
    </source>
</evidence>
<dbReference type="Proteomes" id="UP000695562">
    <property type="component" value="Unassembled WGS sequence"/>
</dbReference>
<accession>A0A8J4PPF9</accession>
<keyword evidence="4" id="KW-1185">Reference proteome</keyword>
<protein>
    <recommendedName>
        <fullName evidence="5">Paramecium surface antigen repeat-containing protein</fullName>
    </recommendedName>
</protein>
<comment type="caution">
    <text evidence="3">The sequence shown here is derived from an EMBL/GenBank/DDBJ whole genome shotgun (WGS) entry which is preliminary data.</text>
</comment>
<gene>
    <name evidence="3" type="ORF">CYY_009115</name>
</gene>
<dbReference type="InterPro" id="IPR052326">
    <property type="entry name" value="Diff-Dev_Assoc_Protein"/>
</dbReference>
<keyword evidence="1" id="KW-0472">Membrane</keyword>
<name>A0A8J4PPF9_9MYCE</name>
<feature type="signal peptide" evidence="2">
    <location>
        <begin position="1"/>
        <end position="19"/>
    </location>
</feature>
<sequence>MKFLVVAVLLISALAMATAQEATDACYFPTCVAPGATCLSNTTNSDTYFCQTGYYCNGDYDTSLDFPTCVKYVDVGGLCDTKTYRCRPDLTCYTQGAVPTCQKLSYAALGEDCDTSLQCANSNTECNPETNKCTLKFVNNAQLACSSSFDCAYGTFCNVTGTTQKNLCLAWKANGDECTDDYQCDYASVCSPKVGSTPVVNVCNPQFSKGQDQICTESVQNLDFGLTNGVPAFDCDIGQGLQCNGTACVPRVASSCNATQQCSNVFESCACGSVNNIAGSRCVSQVNFNTECKTNINNYLTCLKENQCGAVNGDVTKSSCAVEKCSKYICNNPCVQSAFSCGDAQTNFLCIATNGASFFAPSMAIVLIFAIVAMLF</sequence>
<dbReference type="PANTHER" id="PTHR33459">
    <property type="entry name" value="DD-GDCA PROTEIN"/>
    <property type="match status" value="1"/>
</dbReference>
<feature type="chain" id="PRO_5035197517" description="Paramecium surface antigen repeat-containing protein" evidence="2">
    <location>
        <begin position="20"/>
        <end position="376"/>
    </location>
</feature>
<keyword evidence="1" id="KW-0812">Transmembrane</keyword>